<proteinExistence type="predicted"/>
<keyword evidence="2" id="KW-1185">Reference proteome</keyword>
<dbReference type="EnsemblMetazoa" id="tetur38g00690.1">
    <property type="protein sequence ID" value="tetur38g00690.1"/>
    <property type="gene ID" value="tetur38g00690"/>
</dbReference>
<sequence>MFSWIAKDIEFQNLRDQNHWHCSADFVCSSMERVSEDWTLNLGTGDNIAENTYLVLLTSLCFAKVTRPSMELFSPAIILIVFKEISFYLVQRKCRLEFSIIRYIRDFFLVVPDFIVFM</sequence>
<evidence type="ECO:0000313" key="2">
    <source>
        <dbReference type="Proteomes" id="UP000015104"/>
    </source>
</evidence>
<accession>T1L4G3</accession>
<dbReference type="HOGENOM" id="CLU_2076108_0_0_1"/>
<reference evidence="1" key="2">
    <citation type="submission" date="2015-06" db="UniProtKB">
        <authorList>
            <consortium name="EnsemblMetazoa"/>
        </authorList>
    </citation>
    <scope>IDENTIFICATION</scope>
</reference>
<name>T1L4G3_TETUR</name>
<dbReference type="AlphaFoldDB" id="T1L4G3"/>
<reference evidence="2" key="1">
    <citation type="submission" date="2011-08" db="EMBL/GenBank/DDBJ databases">
        <authorList>
            <person name="Rombauts S."/>
        </authorList>
    </citation>
    <scope>NUCLEOTIDE SEQUENCE</scope>
    <source>
        <strain evidence="2">London</strain>
    </source>
</reference>
<protein>
    <submittedName>
        <fullName evidence="1">Uncharacterized protein</fullName>
    </submittedName>
</protein>
<organism evidence="1 2">
    <name type="scientific">Tetranychus urticae</name>
    <name type="common">Two-spotted spider mite</name>
    <dbReference type="NCBI Taxonomy" id="32264"/>
    <lineage>
        <taxon>Eukaryota</taxon>
        <taxon>Metazoa</taxon>
        <taxon>Ecdysozoa</taxon>
        <taxon>Arthropoda</taxon>
        <taxon>Chelicerata</taxon>
        <taxon>Arachnida</taxon>
        <taxon>Acari</taxon>
        <taxon>Acariformes</taxon>
        <taxon>Trombidiformes</taxon>
        <taxon>Prostigmata</taxon>
        <taxon>Eleutherengona</taxon>
        <taxon>Raphignathae</taxon>
        <taxon>Tetranychoidea</taxon>
        <taxon>Tetranychidae</taxon>
        <taxon>Tetranychus</taxon>
    </lineage>
</organism>
<evidence type="ECO:0000313" key="1">
    <source>
        <dbReference type="EnsemblMetazoa" id="tetur38g00690.1"/>
    </source>
</evidence>
<dbReference type="Proteomes" id="UP000015104">
    <property type="component" value="Unassembled WGS sequence"/>
</dbReference>
<dbReference type="EMBL" id="CAEY01001083">
    <property type="status" value="NOT_ANNOTATED_CDS"/>
    <property type="molecule type" value="Genomic_DNA"/>
</dbReference>